<dbReference type="OrthoDB" id="2576495at2759"/>
<feature type="compositionally biased region" description="Basic and acidic residues" evidence="1">
    <location>
        <begin position="48"/>
        <end position="57"/>
    </location>
</feature>
<evidence type="ECO:0000313" key="3">
    <source>
        <dbReference type="Proteomes" id="UP000094043"/>
    </source>
</evidence>
<dbReference type="Proteomes" id="UP000094043">
    <property type="component" value="Chromosome 1"/>
</dbReference>
<feature type="compositionally biased region" description="Basic and acidic residues" evidence="1">
    <location>
        <begin position="422"/>
        <end position="431"/>
    </location>
</feature>
<evidence type="ECO:0000313" key="2">
    <source>
        <dbReference type="EMBL" id="WVN84921.1"/>
    </source>
</evidence>
<dbReference type="GeneID" id="91084273"/>
<dbReference type="AlphaFoldDB" id="A0A1E3IZY3"/>
<feature type="compositionally biased region" description="Basic and acidic residues" evidence="1">
    <location>
        <begin position="82"/>
        <end position="95"/>
    </location>
</feature>
<feature type="compositionally biased region" description="Acidic residues" evidence="1">
    <location>
        <begin position="171"/>
        <end position="189"/>
    </location>
</feature>
<reference evidence="2" key="3">
    <citation type="submission" date="2024-01" db="EMBL/GenBank/DDBJ databases">
        <authorList>
            <person name="Coelho M.A."/>
            <person name="David-Palma M."/>
            <person name="Shea T."/>
            <person name="Sun S."/>
            <person name="Cuomo C.A."/>
            <person name="Heitman J."/>
        </authorList>
    </citation>
    <scope>NUCLEOTIDE SEQUENCE</scope>
    <source>
        <strain evidence="2">CBS 7841</strain>
    </source>
</reference>
<feature type="compositionally biased region" description="Low complexity" evidence="1">
    <location>
        <begin position="371"/>
        <end position="388"/>
    </location>
</feature>
<accession>A0A1E3IZY3</accession>
<proteinExistence type="predicted"/>
<reference evidence="2" key="2">
    <citation type="journal article" date="2022" name="Elife">
        <title>Obligate sexual reproduction of a homothallic fungus closely related to the Cryptococcus pathogenic species complex.</title>
        <authorList>
            <person name="Passer A.R."/>
            <person name="Clancey S.A."/>
            <person name="Shea T."/>
            <person name="David-Palma M."/>
            <person name="Averette A.F."/>
            <person name="Boekhout T."/>
            <person name="Porcel B.M."/>
            <person name="Nowrousian M."/>
            <person name="Cuomo C.A."/>
            <person name="Sun S."/>
            <person name="Heitman J."/>
            <person name="Coelho M.A."/>
        </authorList>
    </citation>
    <scope>NUCLEOTIDE SEQUENCE</scope>
    <source>
        <strain evidence="2">CBS 7841</strain>
    </source>
</reference>
<feature type="compositionally biased region" description="Acidic residues" evidence="1">
    <location>
        <begin position="58"/>
        <end position="68"/>
    </location>
</feature>
<keyword evidence="3" id="KW-1185">Reference proteome</keyword>
<dbReference type="KEGG" id="cdep:91084273"/>
<organism evidence="2 3">
    <name type="scientific">Cryptococcus depauperatus CBS 7841</name>
    <dbReference type="NCBI Taxonomy" id="1295531"/>
    <lineage>
        <taxon>Eukaryota</taxon>
        <taxon>Fungi</taxon>
        <taxon>Dikarya</taxon>
        <taxon>Basidiomycota</taxon>
        <taxon>Agaricomycotina</taxon>
        <taxon>Tremellomycetes</taxon>
        <taxon>Tremellales</taxon>
        <taxon>Cryptococcaceae</taxon>
        <taxon>Cryptococcus</taxon>
    </lineage>
</organism>
<dbReference type="RefSeq" id="XP_066065622.1">
    <property type="nucleotide sequence ID" value="XM_066209525.1"/>
</dbReference>
<dbReference type="VEuPathDB" id="FungiDB:L203_00284"/>
<feature type="compositionally biased region" description="Acidic residues" evidence="1">
    <location>
        <begin position="212"/>
        <end position="227"/>
    </location>
</feature>
<feature type="compositionally biased region" description="Basic and acidic residues" evidence="1">
    <location>
        <begin position="327"/>
        <end position="338"/>
    </location>
</feature>
<evidence type="ECO:0000256" key="1">
    <source>
        <dbReference type="SAM" id="MobiDB-lite"/>
    </source>
</evidence>
<protein>
    <submittedName>
        <fullName evidence="2">Uncharacterized protein</fullName>
    </submittedName>
</protein>
<gene>
    <name evidence="2" type="ORF">L203_100057</name>
</gene>
<name>A0A1E3IZY3_9TREE</name>
<feature type="compositionally biased region" description="Acidic residues" evidence="1">
    <location>
        <begin position="144"/>
        <end position="153"/>
    </location>
</feature>
<feature type="region of interest" description="Disordered" evidence="1">
    <location>
        <begin position="1"/>
        <end position="388"/>
    </location>
</feature>
<feature type="region of interest" description="Disordered" evidence="1">
    <location>
        <begin position="418"/>
        <end position="439"/>
    </location>
</feature>
<reference evidence="2" key="1">
    <citation type="submission" date="2016-06" db="EMBL/GenBank/DDBJ databases">
        <authorList>
            <person name="Cuomo C."/>
            <person name="Litvintseva A."/>
            <person name="Heitman J."/>
            <person name="Chen Y."/>
            <person name="Sun S."/>
            <person name="Springer D."/>
            <person name="Dromer F."/>
            <person name="Young S."/>
            <person name="Zeng Q."/>
            <person name="Chapman S."/>
            <person name="Gujja S."/>
            <person name="Saif S."/>
            <person name="Birren B."/>
        </authorList>
    </citation>
    <scope>NUCLEOTIDE SEQUENCE</scope>
    <source>
        <strain evidence="2">CBS 7841</strain>
    </source>
</reference>
<feature type="compositionally biased region" description="Basic and acidic residues" evidence="1">
    <location>
        <begin position="272"/>
        <end position="293"/>
    </location>
</feature>
<feature type="compositionally biased region" description="Basic residues" evidence="1">
    <location>
        <begin position="348"/>
        <end position="357"/>
    </location>
</feature>
<feature type="compositionally biased region" description="Polar residues" evidence="1">
    <location>
        <begin position="133"/>
        <end position="143"/>
    </location>
</feature>
<sequence>MGQKKRLDTFTSIQPPKGKKITFEEGSDVDKPTLAVDSDVDNLSSAIERTEKEKSQEEDAESQDEAPETVDMGAAMQAEKAATQREARMRTEKSQAARVRSQAIQSKKAEKRLASSQISAGRMKGKRPKGQDKSSPTLSQEGNSTDEEGEGEDVETKRLRKRMEAAMAQAGDEESDMDDEESDDNEVDDSDRQSFHTDSEDDADTSDVNTSAEDENVRDDASDDSENLDSIQIDPASKAKWNEMQKMMEAAAERSGLSSTLKPETQVVGKSEGSRRERAEKRKAGESNQAEEKPSEEEDSQDETQYNLVSRVKPLPQSILQAAAQAEAEKAHQSEITKTEQATDGNKAGRRKRRKIERPKTSRRISDKTTLRLLPPTLSTTSSVGLPPVFDPRVESSATAPAGKASINKFYSRAMRNSGSISERRSLDGRKRAVGHLLR</sequence>
<dbReference type="EMBL" id="CP143784">
    <property type="protein sequence ID" value="WVN84921.1"/>
    <property type="molecule type" value="Genomic_DNA"/>
</dbReference>
<feature type="compositionally biased region" description="Basic and acidic residues" evidence="1">
    <location>
        <begin position="358"/>
        <end position="370"/>
    </location>
</feature>